<name>A0ABN6VI03_9HYPH</name>
<dbReference type="CDD" id="cd06260">
    <property type="entry name" value="DUF820-like"/>
    <property type="match status" value="1"/>
</dbReference>
<protein>
    <recommendedName>
        <fullName evidence="1">Putative restriction endonuclease domain-containing protein</fullName>
    </recommendedName>
</protein>
<dbReference type="SUPFAM" id="SSF52980">
    <property type="entry name" value="Restriction endonuclease-like"/>
    <property type="match status" value="1"/>
</dbReference>
<proteinExistence type="predicted"/>
<dbReference type="InterPro" id="IPR008538">
    <property type="entry name" value="Uma2"/>
</dbReference>
<evidence type="ECO:0000313" key="3">
    <source>
        <dbReference type="Proteomes" id="UP001317629"/>
    </source>
</evidence>
<accession>A0ABN6VI03</accession>
<dbReference type="EMBL" id="AP027142">
    <property type="protein sequence ID" value="BDV34370.1"/>
    <property type="molecule type" value="Genomic_DNA"/>
</dbReference>
<gene>
    <name evidence="2" type="ORF">SS37A_18990</name>
</gene>
<evidence type="ECO:0000259" key="1">
    <source>
        <dbReference type="Pfam" id="PF05685"/>
    </source>
</evidence>
<sequence length="188" mass="20836">MPSTITKAAEGYYRRAFTVDEIVAMQDAGIISEDENFELIEGEIVPMGPKYSAHELIKSELGMALSKSCPDTLRIGFESSFFLSASTFVEPDIAVYSKRLRTQDVRGPDILLAIEVAASSLAYDLNLKAKLYARHGVREYWVIDANERVAFVHLGPSETGWGSVTRKAPEEVLRSAAVPDFKFRLVDA</sequence>
<dbReference type="InterPro" id="IPR012296">
    <property type="entry name" value="Nuclease_put_TT1808"/>
</dbReference>
<reference evidence="2 3" key="1">
    <citation type="journal article" date="2023" name="Int. J. Syst. Evol. Microbiol.">
        <title>Methylocystis iwaonis sp. nov., a type II methane-oxidizing bacterium from surface soil of a rice paddy field in Japan, and emended description of the genus Methylocystis (ex Whittenbury et al. 1970) Bowman et al. 1993.</title>
        <authorList>
            <person name="Kaise H."/>
            <person name="Sawadogo J.B."/>
            <person name="Alam M.S."/>
            <person name="Ueno C."/>
            <person name="Dianou D."/>
            <person name="Shinjo R."/>
            <person name="Asakawa S."/>
        </authorList>
    </citation>
    <scope>NUCLEOTIDE SEQUENCE [LARGE SCALE GENOMIC DNA]</scope>
    <source>
        <strain evidence="2 3">SS37A-Re</strain>
    </source>
</reference>
<evidence type="ECO:0000313" key="2">
    <source>
        <dbReference type="EMBL" id="BDV34370.1"/>
    </source>
</evidence>
<dbReference type="PANTHER" id="PTHR35400:SF1">
    <property type="entry name" value="SLR1083 PROTEIN"/>
    <property type="match status" value="1"/>
</dbReference>
<dbReference type="RefSeq" id="WP_281927527.1">
    <property type="nucleotide sequence ID" value="NZ_AP027142.1"/>
</dbReference>
<dbReference type="Gene3D" id="3.90.1570.10">
    <property type="entry name" value="tt1808, chain A"/>
    <property type="match status" value="1"/>
</dbReference>
<organism evidence="2 3">
    <name type="scientific">Methylocystis iwaonis</name>
    <dbReference type="NCBI Taxonomy" id="2885079"/>
    <lineage>
        <taxon>Bacteria</taxon>
        <taxon>Pseudomonadati</taxon>
        <taxon>Pseudomonadota</taxon>
        <taxon>Alphaproteobacteria</taxon>
        <taxon>Hyphomicrobiales</taxon>
        <taxon>Methylocystaceae</taxon>
        <taxon>Methylocystis</taxon>
    </lineage>
</organism>
<dbReference type="InterPro" id="IPR011335">
    <property type="entry name" value="Restrct_endonuc-II-like"/>
</dbReference>
<feature type="domain" description="Putative restriction endonuclease" evidence="1">
    <location>
        <begin position="31"/>
        <end position="182"/>
    </location>
</feature>
<dbReference type="Proteomes" id="UP001317629">
    <property type="component" value="Chromosome"/>
</dbReference>
<keyword evidence="3" id="KW-1185">Reference proteome</keyword>
<dbReference type="PANTHER" id="PTHR35400">
    <property type="entry name" value="SLR1083 PROTEIN"/>
    <property type="match status" value="1"/>
</dbReference>
<dbReference type="Pfam" id="PF05685">
    <property type="entry name" value="Uma2"/>
    <property type="match status" value="1"/>
</dbReference>